<dbReference type="InterPro" id="IPR050363">
    <property type="entry name" value="MIP/Aquaporin"/>
</dbReference>
<gene>
    <name evidence="9" type="ORF">BJ988_004792</name>
</gene>
<feature type="transmembrane region" description="Helical" evidence="8">
    <location>
        <begin position="147"/>
        <end position="171"/>
    </location>
</feature>
<dbReference type="NCBIfam" id="TIGR00861">
    <property type="entry name" value="MIP"/>
    <property type="match status" value="1"/>
</dbReference>
<name>A0A7Z0DQX7_9ACTN</name>
<dbReference type="Proteomes" id="UP000564496">
    <property type="component" value="Unassembled WGS sequence"/>
</dbReference>
<keyword evidence="3 7" id="KW-0813">Transport</keyword>
<sequence length="294" mass="30276">MTEPTASGGASPARRTLIGELSAEFAGTMILILFGVGVVAQVVTGDGGLGDHDSIAWAWGIGVMLGIYTAGRISGAHLNPAVSLALAVFSDFEWRKVLPYSIAQVLGAFVAALIVRAAYGDAIASVDPGHTHATQGIFSTLPGNGDAALGISLTTAFADQMIGTAILLFLIMAITDAKNSAPIAWFAPVAIAFVIVGIGMAWGTNAGYAINPARDFGPRLASFLTGYEGAWVTAAGDVYFWIPIIGPLLGALVGAGAYKVLISRFLPALEEADEVGTIPGEADEEALEPERKTA</sequence>
<dbReference type="AlphaFoldDB" id="A0A7Z0DQX7"/>
<dbReference type="Gene3D" id="1.20.1080.10">
    <property type="entry name" value="Glycerol uptake facilitator protein"/>
    <property type="match status" value="1"/>
</dbReference>
<evidence type="ECO:0000256" key="6">
    <source>
        <dbReference type="ARBA" id="ARBA00023136"/>
    </source>
</evidence>
<accession>A0A7Z0DQX7</accession>
<dbReference type="PRINTS" id="PR00783">
    <property type="entry name" value="MINTRINSICP"/>
</dbReference>
<dbReference type="SUPFAM" id="SSF81338">
    <property type="entry name" value="Aquaporin-like"/>
    <property type="match status" value="1"/>
</dbReference>
<organism evidence="9 10">
    <name type="scientific">Nocardioides panzhihuensis</name>
    <dbReference type="NCBI Taxonomy" id="860243"/>
    <lineage>
        <taxon>Bacteria</taxon>
        <taxon>Bacillati</taxon>
        <taxon>Actinomycetota</taxon>
        <taxon>Actinomycetes</taxon>
        <taxon>Propionibacteriales</taxon>
        <taxon>Nocardioidaceae</taxon>
        <taxon>Nocardioides</taxon>
    </lineage>
</organism>
<evidence type="ECO:0000256" key="1">
    <source>
        <dbReference type="ARBA" id="ARBA00004141"/>
    </source>
</evidence>
<keyword evidence="10" id="KW-1185">Reference proteome</keyword>
<keyword evidence="6 8" id="KW-0472">Membrane</keyword>
<dbReference type="GO" id="GO:0005886">
    <property type="term" value="C:plasma membrane"/>
    <property type="evidence" value="ECO:0007669"/>
    <property type="project" value="TreeGrafter"/>
</dbReference>
<keyword evidence="5 8" id="KW-1133">Transmembrane helix</keyword>
<feature type="transmembrane region" description="Helical" evidence="8">
    <location>
        <begin position="183"/>
        <end position="202"/>
    </location>
</feature>
<dbReference type="GO" id="GO:0015254">
    <property type="term" value="F:glycerol channel activity"/>
    <property type="evidence" value="ECO:0007669"/>
    <property type="project" value="TreeGrafter"/>
</dbReference>
<comment type="subcellular location">
    <subcellularLocation>
        <location evidence="1">Membrane</location>
        <topology evidence="1">Multi-pass membrane protein</topology>
    </subcellularLocation>
</comment>
<feature type="transmembrane region" description="Helical" evidence="8">
    <location>
        <begin position="55"/>
        <end position="76"/>
    </location>
</feature>
<evidence type="ECO:0000256" key="3">
    <source>
        <dbReference type="ARBA" id="ARBA00022448"/>
    </source>
</evidence>
<dbReference type="PANTHER" id="PTHR43829:SF9">
    <property type="entry name" value="AQUAPORIN-9"/>
    <property type="match status" value="1"/>
</dbReference>
<evidence type="ECO:0000256" key="4">
    <source>
        <dbReference type="ARBA" id="ARBA00022692"/>
    </source>
</evidence>
<comment type="similarity">
    <text evidence="2 7">Belongs to the MIP/aquaporin (TC 1.A.8) family.</text>
</comment>
<reference evidence="9 10" key="1">
    <citation type="submission" date="2020-07" db="EMBL/GenBank/DDBJ databases">
        <title>Sequencing the genomes of 1000 actinobacteria strains.</title>
        <authorList>
            <person name="Klenk H.-P."/>
        </authorList>
    </citation>
    <scope>NUCLEOTIDE SEQUENCE [LARGE SCALE GENOMIC DNA]</scope>
    <source>
        <strain evidence="9 10">DSM 26487</strain>
    </source>
</reference>
<dbReference type="GO" id="GO:0015250">
    <property type="term" value="F:water channel activity"/>
    <property type="evidence" value="ECO:0007669"/>
    <property type="project" value="TreeGrafter"/>
</dbReference>
<comment type="caution">
    <text evidence="9">The sequence shown here is derived from an EMBL/GenBank/DDBJ whole genome shotgun (WGS) entry which is preliminary data.</text>
</comment>
<feature type="transmembrane region" description="Helical" evidence="8">
    <location>
        <begin position="97"/>
        <end position="119"/>
    </location>
</feature>
<dbReference type="InterPro" id="IPR023271">
    <property type="entry name" value="Aquaporin-like"/>
</dbReference>
<dbReference type="CDD" id="cd00333">
    <property type="entry name" value="MIP"/>
    <property type="match status" value="1"/>
</dbReference>
<evidence type="ECO:0000256" key="8">
    <source>
        <dbReference type="SAM" id="Phobius"/>
    </source>
</evidence>
<keyword evidence="4 7" id="KW-0812">Transmembrane</keyword>
<dbReference type="RefSeq" id="WP_179660365.1">
    <property type="nucleotide sequence ID" value="NZ_JACBZR010000001.1"/>
</dbReference>
<evidence type="ECO:0000313" key="9">
    <source>
        <dbReference type="EMBL" id="NYI80144.1"/>
    </source>
</evidence>
<dbReference type="PANTHER" id="PTHR43829">
    <property type="entry name" value="AQUAPORIN OR AQUAGLYCEROPORIN RELATED"/>
    <property type="match status" value="1"/>
</dbReference>
<evidence type="ECO:0000256" key="5">
    <source>
        <dbReference type="ARBA" id="ARBA00022989"/>
    </source>
</evidence>
<feature type="transmembrane region" description="Helical" evidence="8">
    <location>
        <begin position="21"/>
        <end position="43"/>
    </location>
</feature>
<feature type="transmembrane region" description="Helical" evidence="8">
    <location>
        <begin position="238"/>
        <end position="258"/>
    </location>
</feature>
<evidence type="ECO:0000256" key="2">
    <source>
        <dbReference type="ARBA" id="ARBA00006175"/>
    </source>
</evidence>
<dbReference type="Pfam" id="PF00230">
    <property type="entry name" value="MIP"/>
    <property type="match status" value="1"/>
</dbReference>
<dbReference type="EMBL" id="JACBZR010000001">
    <property type="protein sequence ID" value="NYI80144.1"/>
    <property type="molecule type" value="Genomic_DNA"/>
</dbReference>
<evidence type="ECO:0000313" key="10">
    <source>
        <dbReference type="Proteomes" id="UP000564496"/>
    </source>
</evidence>
<protein>
    <submittedName>
        <fullName evidence="9">Glycerol uptake facilitator protein</fullName>
    </submittedName>
</protein>
<dbReference type="InterPro" id="IPR022357">
    <property type="entry name" value="MIP_CS"/>
</dbReference>
<proteinExistence type="inferred from homology"/>
<evidence type="ECO:0000256" key="7">
    <source>
        <dbReference type="RuleBase" id="RU000477"/>
    </source>
</evidence>
<dbReference type="InterPro" id="IPR000425">
    <property type="entry name" value="MIP"/>
</dbReference>
<dbReference type="PROSITE" id="PS00221">
    <property type="entry name" value="MIP"/>
    <property type="match status" value="1"/>
</dbReference>